<dbReference type="Gene3D" id="3.30.70.1290">
    <property type="entry name" value="Transposase IS200-like"/>
    <property type="match status" value="1"/>
</dbReference>
<dbReference type="InterPro" id="IPR002686">
    <property type="entry name" value="Transposase_17"/>
</dbReference>
<dbReference type="GO" id="GO:0003677">
    <property type="term" value="F:DNA binding"/>
    <property type="evidence" value="ECO:0007669"/>
    <property type="project" value="InterPro"/>
</dbReference>
<dbReference type="GO" id="GO:0006313">
    <property type="term" value="P:DNA transposition"/>
    <property type="evidence" value="ECO:0007669"/>
    <property type="project" value="InterPro"/>
</dbReference>
<reference evidence="2 3" key="1">
    <citation type="journal article" date="2009" name="Appl. Environ. Microbiol.">
        <title>Community genomic and proteomic analyses of chemoautotrophic iron-oxidizing "Leptospirillum rubarum" (Group II) and "Leptospirillum ferrodiazotrophum" (Group III) bacteria in acid mine drainage biofilms.</title>
        <authorList>
            <person name="Goltsman D.S."/>
            <person name="Denef V.J."/>
            <person name="Singer S.W."/>
            <person name="VerBerkmoes N.C."/>
            <person name="Lefsrud M."/>
            <person name="Mueller R.S."/>
            <person name="Dick G.J."/>
            <person name="Sun C.L."/>
            <person name="Wheeler K.E."/>
            <person name="Zemla A."/>
            <person name="Baker B.J."/>
            <person name="Hauser L."/>
            <person name="Land M."/>
            <person name="Shah M.B."/>
            <person name="Thelen M.P."/>
            <person name="Hettich R.L."/>
            <person name="Banfield J.F."/>
        </authorList>
    </citation>
    <scope>NUCLEOTIDE SEQUENCE [LARGE SCALE GENOMIC DNA]</scope>
</reference>
<dbReference type="Proteomes" id="UP000009374">
    <property type="component" value="Unassembled WGS sequence"/>
</dbReference>
<name>C6HTN8_9BACT</name>
<dbReference type="EMBL" id="GG693851">
    <property type="protein sequence ID" value="EES54003.1"/>
    <property type="molecule type" value="Genomic_DNA"/>
</dbReference>
<dbReference type="Pfam" id="PF01797">
    <property type="entry name" value="Y1_Tnp"/>
    <property type="match status" value="1"/>
</dbReference>
<dbReference type="SUPFAM" id="SSF143422">
    <property type="entry name" value="Transposase IS200-like"/>
    <property type="match status" value="1"/>
</dbReference>
<keyword evidence="3" id="KW-1185">Reference proteome</keyword>
<evidence type="ECO:0000313" key="3">
    <source>
        <dbReference type="Proteomes" id="UP000009374"/>
    </source>
</evidence>
<evidence type="ECO:0000259" key="1">
    <source>
        <dbReference type="SMART" id="SM01321"/>
    </source>
</evidence>
<sequence length="151" mass="17791">MYIGRMRRYRHGAHTKTDLKVHLVWLPKYRKPVLRGDIAVRVRDLIRQIAMEHELEIISGKVASDHIHVFLSYRAHQDISQIAQWLKGISSQVLIQEYPHLRKQFWGRHFWARGYLAVSSGTITDEMVKEYIDDQEGEQIADDSRFPIDNP</sequence>
<feature type="domain" description="Transposase IS200-like" evidence="1">
    <location>
        <begin position="16"/>
        <end position="135"/>
    </location>
</feature>
<dbReference type="AlphaFoldDB" id="C6HTN8"/>
<protein>
    <submittedName>
        <fullName evidence="2">Putative transposase</fullName>
    </submittedName>
</protein>
<dbReference type="NCBIfam" id="NF033573">
    <property type="entry name" value="transpos_IS200"/>
    <property type="match status" value="1"/>
</dbReference>
<proteinExistence type="predicted"/>
<dbReference type="GO" id="GO:0004803">
    <property type="term" value="F:transposase activity"/>
    <property type="evidence" value="ECO:0007669"/>
    <property type="project" value="InterPro"/>
</dbReference>
<dbReference type="PANTHER" id="PTHR33360">
    <property type="entry name" value="TRANSPOSASE FOR INSERTION SEQUENCE ELEMENT IS200"/>
    <property type="match status" value="1"/>
</dbReference>
<dbReference type="SMART" id="SM01321">
    <property type="entry name" value="Y1_Tnp"/>
    <property type="match status" value="1"/>
</dbReference>
<accession>C6HTN8</accession>
<evidence type="ECO:0000313" key="2">
    <source>
        <dbReference type="EMBL" id="EES54003.1"/>
    </source>
</evidence>
<dbReference type="InterPro" id="IPR036515">
    <property type="entry name" value="Transposase_17_sf"/>
</dbReference>
<organism evidence="2 3">
    <name type="scientific">Leptospirillum ferrodiazotrophum</name>
    <dbReference type="NCBI Taxonomy" id="412449"/>
    <lineage>
        <taxon>Bacteria</taxon>
        <taxon>Pseudomonadati</taxon>
        <taxon>Nitrospirota</taxon>
        <taxon>Nitrospiria</taxon>
        <taxon>Nitrospirales</taxon>
        <taxon>Nitrospiraceae</taxon>
        <taxon>Leptospirillum</taxon>
    </lineage>
</organism>
<dbReference type="PANTHER" id="PTHR33360:SF2">
    <property type="entry name" value="TRANSPOSASE FOR INSERTION SEQUENCE ELEMENT IS200"/>
    <property type="match status" value="1"/>
</dbReference>
<gene>
    <name evidence="2" type="ORF">UBAL3_24060021</name>
</gene>